<comment type="caution">
    <text evidence="1">The sequence shown here is derived from an EMBL/GenBank/DDBJ whole genome shotgun (WGS) entry which is preliminary data.</text>
</comment>
<proteinExistence type="predicted"/>
<dbReference type="InterPro" id="IPR025329">
    <property type="entry name" value="DUF4235"/>
</dbReference>
<dbReference type="AlphaFoldDB" id="A0A852U3Y0"/>
<accession>A0A852U3Y0</accession>
<sequence>MYKPFGLLAGVLGGILAGVIFKQVWKLVAGHEDAPEATKEDSTWREVLTAAAIHGAVFAVVKAVVDRAGATGVRRVTGTWPAKPAKGRKK</sequence>
<keyword evidence="2" id="KW-1185">Reference proteome</keyword>
<organism evidence="1 2">
    <name type="scientific">Spinactinospora alkalitolerans</name>
    <dbReference type="NCBI Taxonomy" id="687207"/>
    <lineage>
        <taxon>Bacteria</taxon>
        <taxon>Bacillati</taxon>
        <taxon>Actinomycetota</taxon>
        <taxon>Actinomycetes</taxon>
        <taxon>Streptosporangiales</taxon>
        <taxon>Nocardiopsidaceae</taxon>
        <taxon>Spinactinospora</taxon>
    </lineage>
</organism>
<evidence type="ECO:0000313" key="1">
    <source>
        <dbReference type="EMBL" id="NYE50899.1"/>
    </source>
</evidence>
<name>A0A852U3Y0_9ACTN</name>
<dbReference type="RefSeq" id="WP_179646306.1">
    <property type="nucleotide sequence ID" value="NZ_BAAAYY010000005.1"/>
</dbReference>
<protein>
    <submittedName>
        <fullName evidence="1">TRAP-type C4-dicarboxylate transport system permease large subunit</fullName>
    </submittedName>
</protein>
<dbReference type="EMBL" id="JACCCC010000001">
    <property type="protein sequence ID" value="NYE50899.1"/>
    <property type="molecule type" value="Genomic_DNA"/>
</dbReference>
<dbReference type="Proteomes" id="UP000589036">
    <property type="component" value="Unassembled WGS sequence"/>
</dbReference>
<gene>
    <name evidence="1" type="ORF">HDA32_006019</name>
</gene>
<reference evidence="1 2" key="1">
    <citation type="submission" date="2020-07" db="EMBL/GenBank/DDBJ databases">
        <title>Sequencing the genomes of 1000 actinobacteria strains.</title>
        <authorList>
            <person name="Klenk H.-P."/>
        </authorList>
    </citation>
    <scope>NUCLEOTIDE SEQUENCE [LARGE SCALE GENOMIC DNA]</scope>
    <source>
        <strain evidence="1 2">CXB654</strain>
    </source>
</reference>
<evidence type="ECO:0000313" key="2">
    <source>
        <dbReference type="Proteomes" id="UP000589036"/>
    </source>
</evidence>
<dbReference type="Pfam" id="PF14019">
    <property type="entry name" value="DUF4235"/>
    <property type="match status" value="1"/>
</dbReference>